<dbReference type="InterPro" id="IPR007330">
    <property type="entry name" value="MIT_dom"/>
</dbReference>
<dbReference type="Gene3D" id="1.20.58.80">
    <property type="entry name" value="Phosphotransferase system, lactose/cellobiose-type IIA subunit"/>
    <property type="match status" value="1"/>
</dbReference>
<dbReference type="GO" id="GO:0004672">
    <property type="term" value="F:protein kinase activity"/>
    <property type="evidence" value="ECO:0007669"/>
    <property type="project" value="InterPro"/>
</dbReference>
<reference evidence="3" key="1">
    <citation type="submission" date="2020-11" db="EMBL/GenBank/DDBJ databases">
        <authorList>
            <person name="Tran Van P."/>
        </authorList>
    </citation>
    <scope>NUCLEOTIDE SEQUENCE</scope>
</reference>
<dbReference type="Pfam" id="PF00787">
    <property type="entry name" value="PX"/>
    <property type="match status" value="1"/>
</dbReference>
<feature type="compositionally biased region" description="Polar residues" evidence="1">
    <location>
        <begin position="285"/>
        <end position="302"/>
    </location>
</feature>
<dbReference type="SMART" id="SM00745">
    <property type="entry name" value="MIT"/>
    <property type="match status" value="1"/>
</dbReference>
<dbReference type="InterPro" id="IPR036181">
    <property type="entry name" value="MIT_dom_sf"/>
</dbReference>
<dbReference type="PROSITE" id="PS50011">
    <property type="entry name" value="PROTEIN_KINASE_DOM"/>
    <property type="match status" value="1"/>
</dbReference>
<proteinExistence type="predicted"/>
<feature type="domain" description="Protein kinase" evidence="2">
    <location>
        <begin position="580"/>
        <end position="892"/>
    </location>
</feature>
<dbReference type="Gene3D" id="3.30.1520.10">
    <property type="entry name" value="Phox-like domain"/>
    <property type="match status" value="1"/>
</dbReference>
<dbReference type="InterPro" id="IPR036871">
    <property type="entry name" value="PX_dom_sf"/>
</dbReference>
<dbReference type="Pfam" id="PF04212">
    <property type="entry name" value="MIT"/>
    <property type="match status" value="1"/>
</dbReference>
<dbReference type="SUPFAM" id="SSF56112">
    <property type="entry name" value="Protein kinase-like (PK-like)"/>
    <property type="match status" value="1"/>
</dbReference>
<feature type="compositionally biased region" description="Basic and acidic residues" evidence="1">
    <location>
        <begin position="243"/>
        <end position="252"/>
    </location>
</feature>
<evidence type="ECO:0000259" key="2">
    <source>
        <dbReference type="PROSITE" id="PS50011"/>
    </source>
</evidence>
<keyword evidence="4" id="KW-1185">Reference proteome</keyword>
<dbReference type="EMBL" id="CAJPEV010000733">
    <property type="protein sequence ID" value="CAG0888032.1"/>
    <property type="molecule type" value="Genomic_DNA"/>
</dbReference>
<feature type="region of interest" description="Disordered" evidence="1">
    <location>
        <begin position="546"/>
        <end position="569"/>
    </location>
</feature>
<accession>A0A7R8X6D3</accession>
<sequence>MSLDQGYRGGRGKRSQWVRTFDVTDPILHRRGYTVYKVLSRVFPSMAPEAATEIITWKRYSDFKRLHKEMEVLHKALHLKGIFPQFPKKSVFGRRKAALVLLEFIAQYPPLFTSQGFSKFFEEGQEVRPYNEVETLKDPPLIDEFGQTNIPKEPAGKQRTQEEIEDLLASAEQETVNETEQGTSQLGGIWNHPCPDDPLSLSGSSDDDACEEHTNNQSGNNEQNPVNPSNLFSLGPSSPARLKNPEDSESKVKSVQSGPEADLDLAFKFPEPPTEDPETPILSVPSVTDPTETTSDSFSPLTPISPFPGATESCAGPDAHYLFAAAQTFSAAQDLEAIGSYYDAFLKYKEGIGTLLQGVQTDKSFERREAVRRKTSHYLERAESIYNQYLAQGTGPSSNAPARSEQMKASPIRATERLRAPLTELNSYKVLGVVDGVLLAWDKTSQNHCIIKIITKSVDPVLKNKPTIVPYDVPFLVNLECFFETESAIYLVLQYARGGKLWDFVSSYIHSNISTPVRVTSRSRLSSINKGSNIYSGLRLNERDSATDLDTSSVTPTNPKSSDFATDPDLEASNECPESFLQLFVIGSGGSSDTSEEHIPAAVSNSAVDAFETKESSETFDRSLVRSTAGDVEDLIVSSQQLLSNVERVLAIHKDHSKDVEDCKEKNGEVMSLLKRRGNNRELRISAEKSSRSGRKRSVSFDIDTNELRSCMSTPSHMAVRWRPSSGESHLEELRTPLGHLPESCIHQWAAEIVTAVSCLHDLGIVCSDLNPSNILLGEGGHILLTHFSSWPCVDRVISVETYEGGYVAQEVMLGHAKASKAADWWSIGALLYELLCGQSLVSAHPGGVHQYTTLRFPDHLSEEAKSLLTQLLRADPVERLMVDDIRAHPFFQDIDWSSMK</sequence>
<dbReference type="GO" id="GO:0005524">
    <property type="term" value="F:ATP binding"/>
    <property type="evidence" value="ECO:0007669"/>
    <property type="project" value="InterPro"/>
</dbReference>
<evidence type="ECO:0000313" key="4">
    <source>
        <dbReference type="Proteomes" id="UP000677054"/>
    </source>
</evidence>
<dbReference type="EMBL" id="LR900250">
    <property type="protein sequence ID" value="CAD7244890.1"/>
    <property type="molecule type" value="Genomic_DNA"/>
</dbReference>
<dbReference type="Pfam" id="PF00069">
    <property type="entry name" value="Pkinase"/>
    <property type="match status" value="1"/>
</dbReference>
<dbReference type="CDD" id="cd02677">
    <property type="entry name" value="MIT_SNX15"/>
    <property type="match status" value="1"/>
</dbReference>
<dbReference type="AlphaFoldDB" id="A0A7R8X6D3"/>
<evidence type="ECO:0000256" key="1">
    <source>
        <dbReference type="SAM" id="MobiDB-lite"/>
    </source>
</evidence>
<dbReference type="OrthoDB" id="4062651at2759"/>
<dbReference type="InterPro" id="IPR051866">
    <property type="entry name" value="Intracell_Sig-Traffick_Protein"/>
</dbReference>
<dbReference type="SMART" id="SM00220">
    <property type="entry name" value="S_TKc"/>
    <property type="match status" value="1"/>
</dbReference>
<dbReference type="Proteomes" id="UP000677054">
    <property type="component" value="Unassembled WGS sequence"/>
</dbReference>
<protein>
    <recommendedName>
        <fullName evidence="2">Protein kinase domain-containing protein</fullName>
    </recommendedName>
</protein>
<organism evidence="3">
    <name type="scientific">Darwinula stevensoni</name>
    <dbReference type="NCBI Taxonomy" id="69355"/>
    <lineage>
        <taxon>Eukaryota</taxon>
        <taxon>Metazoa</taxon>
        <taxon>Ecdysozoa</taxon>
        <taxon>Arthropoda</taxon>
        <taxon>Crustacea</taxon>
        <taxon>Oligostraca</taxon>
        <taxon>Ostracoda</taxon>
        <taxon>Podocopa</taxon>
        <taxon>Podocopida</taxon>
        <taxon>Darwinulocopina</taxon>
        <taxon>Darwinuloidea</taxon>
        <taxon>Darwinulidae</taxon>
        <taxon>Darwinula</taxon>
    </lineage>
</organism>
<feature type="compositionally biased region" description="Polar residues" evidence="1">
    <location>
        <begin position="215"/>
        <end position="236"/>
    </location>
</feature>
<name>A0A7R8X6D3_9CRUS</name>
<feature type="compositionally biased region" description="Polar residues" evidence="1">
    <location>
        <begin position="548"/>
        <end position="564"/>
    </location>
</feature>
<dbReference type="Gene3D" id="3.30.200.20">
    <property type="entry name" value="Phosphorylase Kinase, domain 1"/>
    <property type="match status" value="1"/>
</dbReference>
<dbReference type="GO" id="GO:0035091">
    <property type="term" value="F:phosphatidylinositol binding"/>
    <property type="evidence" value="ECO:0007669"/>
    <property type="project" value="InterPro"/>
</dbReference>
<dbReference type="PANTHER" id="PTHR15508:SF8">
    <property type="entry name" value="LD24550P"/>
    <property type="match status" value="1"/>
</dbReference>
<dbReference type="SUPFAM" id="SSF116846">
    <property type="entry name" value="MIT domain"/>
    <property type="match status" value="1"/>
</dbReference>
<dbReference type="InterPro" id="IPR000719">
    <property type="entry name" value="Prot_kinase_dom"/>
</dbReference>
<dbReference type="InterPro" id="IPR001683">
    <property type="entry name" value="PX_dom"/>
</dbReference>
<feature type="region of interest" description="Disordered" evidence="1">
    <location>
        <begin position="141"/>
        <end position="305"/>
    </location>
</feature>
<dbReference type="SUPFAM" id="SSF64268">
    <property type="entry name" value="PX domain"/>
    <property type="match status" value="1"/>
</dbReference>
<feature type="compositionally biased region" description="Polar residues" evidence="1">
    <location>
        <begin position="172"/>
        <end position="186"/>
    </location>
</feature>
<evidence type="ECO:0000313" key="3">
    <source>
        <dbReference type="EMBL" id="CAD7244890.1"/>
    </source>
</evidence>
<dbReference type="Gene3D" id="1.10.510.10">
    <property type="entry name" value="Transferase(Phosphotransferase) domain 1"/>
    <property type="match status" value="1"/>
</dbReference>
<dbReference type="PANTHER" id="PTHR15508">
    <property type="entry name" value="RIBOSOMAL PROTEIN S6 KINASE"/>
    <property type="match status" value="1"/>
</dbReference>
<gene>
    <name evidence="3" type="ORF">DSTB1V02_LOCUS4773</name>
</gene>
<dbReference type="InterPro" id="IPR011009">
    <property type="entry name" value="Kinase-like_dom_sf"/>
</dbReference>